<evidence type="ECO:0000313" key="2">
    <source>
        <dbReference type="EMBL" id="WDE06269.1"/>
    </source>
</evidence>
<dbReference type="Proteomes" id="UP000032352">
    <property type="component" value="Chromosome"/>
</dbReference>
<evidence type="ECO:0000313" key="3">
    <source>
        <dbReference type="Proteomes" id="UP000032352"/>
    </source>
</evidence>
<proteinExistence type="predicted"/>
<feature type="transmembrane region" description="Helical" evidence="1">
    <location>
        <begin position="95"/>
        <end position="116"/>
    </location>
</feature>
<dbReference type="InterPro" id="IPR021529">
    <property type="entry name" value="DUF2798"/>
</dbReference>
<keyword evidence="1" id="KW-0812">Transmembrane</keyword>
<feature type="transmembrane region" description="Helical" evidence="1">
    <location>
        <begin position="56"/>
        <end position="83"/>
    </location>
</feature>
<feature type="transmembrane region" description="Helical" evidence="1">
    <location>
        <begin position="25"/>
        <end position="44"/>
    </location>
</feature>
<reference evidence="2 3" key="1">
    <citation type="journal article" date="2015" name="Genome Announc.">
        <title>Draft Genome Sequences of Marine Isolates of Thalassomonas viridans and Thalassomonas actiniarum.</title>
        <authorList>
            <person name="Olonade I."/>
            <person name="van Zyl L.J."/>
            <person name="Trindade M."/>
        </authorList>
    </citation>
    <scope>NUCLEOTIDE SEQUENCE [LARGE SCALE GENOMIC DNA]</scope>
    <source>
        <strain evidence="2 3">XOM25</strain>
    </source>
</reference>
<sequence length="163" mass="17059">MKAKNITVTGLSPDKKITPWQKARIMVAMTLLIGGSLTGIMTYVNLGFSDNFFYSWATSFATAILVMAPAGGVIMAILNDLIAKFLPAASTTVKNLVFGFSIALCMQTIMAAATAANNIGLTDSAAYLAAWGTALLAALPLGLIMALTLALVIKPRLDKLMAG</sequence>
<evidence type="ECO:0000256" key="1">
    <source>
        <dbReference type="SAM" id="Phobius"/>
    </source>
</evidence>
<protein>
    <submittedName>
        <fullName evidence="2">DUF2798 domain-containing protein</fullName>
    </submittedName>
</protein>
<keyword evidence="1" id="KW-1133">Transmembrane helix</keyword>
<name>A0AAF0CAZ8_9GAMM</name>
<dbReference type="EMBL" id="CP059733">
    <property type="protein sequence ID" value="WDE06269.1"/>
    <property type="molecule type" value="Genomic_DNA"/>
</dbReference>
<keyword evidence="1" id="KW-0472">Membrane</keyword>
<dbReference type="Pfam" id="PF11391">
    <property type="entry name" value="DUF2798"/>
    <property type="match status" value="1"/>
</dbReference>
<gene>
    <name evidence="2" type="ORF">SG34_004920</name>
</gene>
<dbReference type="AlphaFoldDB" id="A0AAF0CAZ8"/>
<feature type="transmembrane region" description="Helical" evidence="1">
    <location>
        <begin position="128"/>
        <end position="153"/>
    </location>
</feature>
<dbReference type="KEGG" id="tvd:SG34_004920"/>
<keyword evidence="3" id="KW-1185">Reference proteome</keyword>
<organism evidence="2 3">
    <name type="scientific">Thalassomonas viridans</name>
    <dbReference type="NCBI Taxonomy" id="137584"/>
    <lineage>
        <taxon>Bacteria</taxon>
        <taxon>Pseudomonadati</taxon>
        <taxon>Pseudomonadota</taxon>
        <taxon>Gammaproteobacteria</taxon>
        <taxon>Alteromonadales</taxon>
        <taxon>Colwelliaceae</taxon>
        <taxon>Thalassomonas</taxon>
    </lineage>
</organism>
<dbReference type="RefSeq" id="WP_053046685.1">
    <property type="nucleotide sequence ID" value="NZ_CP059733.1"/>
</dbReference>
<accession>A0AAF0CAZ8</accession>
<reference evidence="2 3" key="2">
    <citation type="journal article" date="2022" name="Mar. Drugs">
        <title>Bioassay-Guided Fractionation Leads to the Detection of Cholic Acid Generated by the Rare Thalassomonas sp.</title>
        <authorList>
            <person name="Pheiffer F."/>
            <person name="Schneider Y.K."/>
            <person name="Hansen E.H."/>
            <person name="Andersen J.H."/>
            <person name="Isaksson J."/>
            <person name="Busche T."/>
            <person name="R C."/>
            <person name="Kalinowski J."/>
            <person name="Zyl L.V."/>
            <person name="Trindade M."/>
        </authorList>
    </citation>
    <scope>NUCLEOTIDE SEQUENCE [LARGE SCALE GENOMIC DNA]</scope>
    <source>
        <strain evidence="2 3">XOM25</strain>
    </source>
</reference>